<organism evidence="2">
    <name type="scientific">Acinetobacter sp. A1-4-2</name>
    <dbReference type="NCBI Taxonomy" id="3156489"/>
    <lineage>
        <taxon>Bacteria</taxon>
        <taxon>Pseudomonadati</taxon>
        <taxon>Pseudomonadota</taxon>
        <taxon>Gammaproteobacteria</taxon>
        <taxon>Moraxellales</taxon>
        <taxon>Moraxellaceae</taxon>
        <taxon>Acinetobacter</taxon>
    </lineage>
</organism>
<feature type="signal peptide" evidence="1">
    <location>
        <begin position="1"/>
        <end position="21"/>
    </location>
</feature>
<evidence type="ECO:0000313" key="2">
    <source>
        <dbReference type="EMBL" id="XBU15906.1"/>
    </source>
</evidence>
<keyword evidence="1" id="KW-0732">Signal</keyword>
<feature type="chain" id="PRO_5043896652" description="SmpA / OmlA family protein" evidence="1">
    <location>
        <begin position="22"/>
        <end position="140"/>
    </location>
</feature>
<dbReference type="PROSITE" id="PS51257">
    <property type="entry name" value="PROKAR_LIPOPROTEIN"/>
    <property type="match status" value="1"/>
</dbReference>
<dbReference type="RefSeq" id="WP_349928489.1">
    <property type="nucleotide sequence ID" value="NZ_CP157981.1"/>
</dbReference>
<evidence type="ECO:0000256" key="1">
    <source>
        <dbReference type="SAM" id="SignalP"/>
    </source>
</evidence>
<dbReference type="AlphaFoldDB" id="A0AAU7SYG9"/>
<proteinExistence type="predicted"/>
<protein>
    <recommendedName>
        <fullName evidence="3">SmpA / OmlA family protein</fullName>
    </recommendedName>
</protein>
<evidence type="ECO:0008006" key="3">
    <source>
        <dbReference type="Google" id="ProtNLM"/>
    </source>
</evidence>
<name>A0AAU7SYG9_9GAMM</name>
<dbReference type="EMBL" id="CP157981">
    <property type="protein sequence ID" value="XBU15906.1"/>
    <property type="molecule type" value="Genomic_DNA"/>
</dbReference>
<gene>
    <name evidence="2" type="ORF">ABJ384_01510</name>
</gene>
<reference evidence="2" key="1">
    <citation type="submission" date="2024-06" db="EMBL/GenBank/DDBJ databases">
        <authorList>
            <person name="Song Z."/>
        </authorList>
    </citation>
    <scope>NUCLEOTIDE SEQUENCE</scope>
    <source>
        <strain evidence="2">A1-4-2</strain>
    </source>
</reference>
<accession>A0AAU7SYG9</accession>
<sequence length="140" mass="15515">MKNIFILVSSLSLMACSSLPAPSGSKNLSQQTPSYASANTVKVASIDGSYTGEIRGDYKNSKFANLKIGMSKRQVEDMVGMPSDQKNYQTGKAWIPVAGLFSQDQYRLETYYKNAGRLVYAKNGTKLYRIEVDKTEDGYQ</sequence>